<name>A0A061RY49_9CHLO</name>
<organism evidence="1">
    <name type="scientific">Tetraselmis sp. GSL018</name>
    <dbReference type="NCBI Taxonomy" id="582737"/>
    <lineage>
        <taxon>Eukaryota</taxon>
        <taxon>Viridiplantae</taxon>
        <taxon>Chlorophyta</taxon>
        <taxon>core chlorophytes</taxon>
        <taxon>Chlorodendrophyceae</taxon>
        <taxon>Chlorodendrales</taxon>
        <taxon>Chlorodendraceae</taxon>
        <taxon>Tetraselmis</taxon>
    </lineage>
</organism>
<feature type="non-terminal residue" evidence="1">
    <location>
        <position position="1"/>
    </location>
</feature>
<feature type="non-terminal residue" evidence="1">
    <location>
        <position position="71"/>
    </location>
</feature>
<sequence length="71" mass="8055">SPEPSRKAIISLRGTFYIHTIILHVGIRKQPSKFTNKFHHGKSGKRAEAHTKLWRAFSFFFPVPAGAEILP</sequence>
<accession>A0A061RY49</accession>
<reference evidence="1" key="1">
    <citation type="submission" date="2014-05" db="EMBL/GenBank/DDBJ databases">
        <title>The transcriptome of the halophilic microalga Tetraselmis sp. GSL018 isolated from the Great Salt Lake, Utah.</title>
        <authorList>
            <person name="Jinkerson R.E."/>
            <person name="D'Adamo S."/>
            <person name="Posewitz M.C."/>
        </authorList>
    </citation>
    <scope>NUCLEOTIDE SEQUENCE</scope>
    <source>
        <strain evidence="1">GSL018</strain>
    </source>
</reference>
<evidence type="ECO:0000313" key="1">
    <source>
        <dbReference type="EMBL" id="JAC75590.1"/>
    </source>
</evidence>
<dbReference type="EMBL" id="GBEZ01010049">
    <property type="protein sequence ID" value="JAC75590.1"/>
    <property type="molecule type" value="Transcribed_RNA"/>
</dbReference>
<proteinExistence type="predicted"/>
<gene>
    <name evidence="1" type="ORF">TSPGSL018_22673</name>
</gene>
<dbReference type="AlphaFoldDB" id="A0A061RY49"/>
<protein>
    <submittedName>
        <fullName evidence="1">Uncharacterized protein</fullName>
    </submittedName>
</protein>